<evidence type="ECO:0000256" key="9">
    <source>
        <dbReference type="HAMAP-Rule" id="MF_01023"/>
    </source>
</evidence>
<sequence length="367" mass="41003">MIPKQQLKGLTPYKPGKPIEEVKKELGLKEVVKLASNENPYGSSQAVKEAIQKELTQLHIYPDGYATSLRTAVGKHLKVNEDQLVFGNGSDEVVQMICRTYLEKGTNTVMATPTFPQYRHNAVIENAEIREVPLQDGKHQLDEMLAAIDENTRIIWVCSPNNPSGEHVPENELISFLDNVPKHVLIVVDEAYKEYVTAKDFPDTLARLNNYKNLVVLRTFSKAYGIAALRVGFGVANAEVVAAIEPSREPFNTSRVAQAAAIAALGDQEFIDMCRLENEKGRSLYYKFCEQYNLDVYPSQGNFVLIDFGIPADDVFNYLLKNGYIVRSGSALGFPTSVRITVGSQEQNKEIIKFLIQLLVERGMVKS</sequence>
<dbReference type="InterPro" id="IPR050106">
    <property type="entry name" value="HistidinolP_aminotransfase"/>
</dbReference>
<evidence type="ECO:0000259" key="10">
    <source>
        <dbReference type="Pfam" id="PF00155"/>
    </source>
</evidence>
<keyword evidence="12" id="KW-1185">Reference proteome</keyword>
<comment type="similarity">
    <text evidence="9">Belongs to the class-II pyridoxal-phosphate-dependent aminotransferase family. Histidinol-phosphate aminotransferase subfamily.</text>
</comment>
<dbReference type="EMBL" id="LELK01000001">
    <property type="protein sequence ID" value="KMM38165.1"/>
    <property type="molecule type" value="Genomic_DNA"/>
</dbReference>
<evidence type="ECO:0000256" key="3">
    <source>
        <dbReference type="ARBA" id="ARBA00011738"/>
    </source>
</evidence>
<evidence type="ECO:0000256" key="7">
    <source>
        <dbReference type="ARBA" id="ARBA00023102"/>
    </source>
</evidence>
<keyword evidence="9" id="KW-0028">Amino-acid biosynthesis</keyword>
<dbReference type="HAMAP" id="MF_01023">
    <property type="entry name" value="HisC_aminotrans_2"/>
    <property type="match status" value="1"/>
</dbReference>
<feature type="domain" description="Aminotransferase class I/classII large" evidence="10">
    <location>
        <begin position="30"/>
        <end position="354"/>
    </location>
</feature>
<dbReference type="GO" id="GO:0004400">
    <property type="term" value="F:histidinol-phosphate transaminase activity"/>
    <property type="evidence" value="ECO:0007669"/>
    <property type="project" value="UniProtKB-UniRule"/>
</dbReference>
<dbReference type="InterPro" id="IPR001917">
    <property type="entry name" value="Aminotrans_II_pyridoxalP_BS"/>
</dbReference>
<name>A0A0J6CYE8_9BACL</name>
<dbReference type="SUPFAM" id="SSF53383">
    <property type="entry name" value="PLP-dependent transferases"/>
    <property type="match status" value="1"/>
</dbReference>
<dbReference type="GO" id="GO:0000105">
    <property type="term" value="P:L-histidine biosynthetic process"/>
    <property type="evidence" value="ECO:0007669"/>
    <property type="project" value="UniProtKB-UniRule"/>
</dbReference>
<proteinExistence type="inferred from homology"/>
<comment type="cofactor">
    <cofactor evidence="1 9">
        <name>pyridoxal 5'-phosphate</name>
        <dbReference type="ChEBI" id="CHEBI:597326"/>
    </cofactor>
</comment>
<dbReference type="OrthoDB" id="9813612at2"/>
<comment type="caution">
    <text evidence="11">The sequence shown here is derived from an EMBL/GenBank/DDBJ whole genome shotgun (WGS) entry which is preliminary data.</text>
</comment>
<organism evidence="11 12">
    <name type="scientific">Guptibacillus hwajinpoensis</name>
    <dbReference type="NCBI Taxonomy" id="208199"/>
    <lineage>
        <taxon>Bacteria</taxon>
        <taxon>Bacillati</taxon>
        <taxon>Bacillota</taxon>
        <taxon>Bacilli</taxon>
        <taxon>Bacillales</taxon>
        <taxon>Guptibacillaceae</taxon>
        <taxon>Guptibacillus</taxon>
    </lineage>
</organism>
<dbReference type="InterPro" id="IPR015421">
    <property type="entry name" value="PyrdxlP-dep_Trfase_major"/>
</dbReference>
<evidence type="ECO:0000256" key="2">
    <source>
        <dbReference type="ARBA" id="ARBA00005011"/>
    </source>
</evidence>
<dbReference type="RefSeq" id="WP_048309248.1">
    <property type="nucleotide sequence ID" value="NZ_CP119526.1"/>
</dbReference>
<dbReference type="Gene3D" id="3.40.640.10">
    <property type="entry name" value="Type I PLP-dependent aspartate aminotransferase-like (Major domain)"/>
    <property type="match status" value="1"/>
</dbReference>
<dbReference type="GO" id="GO:0030170">
    <property type="term" value="F:pyridoxal phosphate binding"/>
    <property type="evidence" value="ECO:0007669"/>
    <property type="project" value="InterPro"/>
</dbReference>
<comment type="subunit">
    <text evidence="3 9">Homodimer.</text>
</comment>
<keyword evidence="7 9" id="KW-0368">Histidine biosynthesis</keyword>
<dbReference type="Proteomes" id="UP000035996">
    <property type="component" value="Unassembled WGS sequence"/>
</dbReference>
<evidence type="ECO:0000256" key="4">
    <source>
        <dbReference type="ARBA" id="ARBA00022576"/>
    </source>
</evidence>
<dbReference type="CDD" id="cd00609">
    <property type="entry name" value="AAT_like"/>
    <property type="match status" value="1"/>
</dbReference>
<feature type="modified residue" description="N6-(pyridoxal phosphate)lysine" evidence="9">
    <location>
        <position position="222"/>
    </location>
</feature>
<dbReference type="InterPro" id="IPR015424">
    <property type="entry name" value="PyrdxlP-dep_Trfase"/>
</dbReference>
<dbReference type="STRING" id="157733.AB986_02225"/>
<dbReference type="Gene3D" id="3.90.1150.10">
    <property type="entry name" value="Aspartate Aminotransferase, domain 1"/>
    <property type="match status" value="1"/>
</dbReference>
<dbReference type="PROSITE" id="PS00599">
    <property type="entry name" value="AA_TRANSFER_CLASS_2"/>
    <property type="match status" value="1"/>
</dbReference>
<dbReference type="UniPathway" id="UPA00031">
    <property type="reaction ID" value="UER00012"/>
</dbReference>
<protein>
    <recommendedName>
        <fullName evidence="9">Histidinol-phosphate aminotransferase</fullName>
        <ecNumber evidence="9">2.6.1.9</ecNumber>
    </recommendedName>
    <alternativeName>
        <fullName evidence="9">Imidazole acetol-phosphate transaminase</fullName>
    </alternativeName>
</protein>
<dbReference type="PANTHER" id="PTHR43643">
    <property type="entry name" value="HISTIDINOL-PHOSPHATE AMINOTRANSFERASE 2"/>
    <property type="match status" value="1"/>
</dbReference>
<keyword evidence="6 9" id="KW-0663">Pyridoxal phosphate</keyword>
<dbReference type="PATRIC" id="fig|157733.3.peg.2660"/>
<dbReference type="AlphaFoldDB" id="A0A0J6CYE8"/>
<dbReference type="NCBIfam" id="TIGR01141">
    <property type="entry name" value="hisC"/>
    <property type="match status" value="1"/>
</dbReference>
<dbReference type="InterPro" id="IPR015422">
    <property type="entry name" value="PyrdxlP-dep_Trfase_small"/>
</dbReference>
<comment type="pathway">
    <text evidence="2 9">Amino-acid biosynthesis; L-histidine biosynthesis; L-histidine from 5-phospho-alpha-D-ribose 1-diphosphate: step 7/9.</text>
</comment>
<dbReference type="InterPro" id="IPR005861">
    <property type="entry name" value="HisP_aminotrans"/>
</dbReference>
<keyword evidence="4 9" id="KW-0032">Aminotransferase</keyword>
<dbReference type="PANTHER" id="PTHR43643:SF3">
    <property type="entry name" value="HISTIDINOL-PHOSPHATE AMINOTRANSFERASE"/>
    <property type="match status" value="1"/>
</dbReference>
<accession>A0A0J6CYE8</accession>
<comment type="catalytic activity">
    <reaction evidence="8 9">
        <text>L-histidinol phosphate + 2-oxoglutarate = 3-(imidazol-4-yl)-2-oxopropyl phosphate + L-glutamate</text>
        <dbReference type="Rhea" id="RHEA:23744"/>
        <dbReference type="ChEBI" id="CHEBI:16810"/>
        <dbReference type="ChEBI" id="CHEBI:29985"/>
        <dbReference type="ChEBI" id="CHEBI:57766"/>
        <dbReference type="ChEBI" id="CHEBI:57980"/>
        <dbReference type="EC" id="2.6.1.9"/>
    </reaction>
</comment>
<reference evidence="11" key="1">
    <citation type="submission" date="2015-06" db="EMBL/GenBank/DDBJ databases">
        <authorList>
            <person name="Liu B."/>
            <person name="Wang J."/>
            <person name="Zhu Y."/>
            <person name="Liu G."/>
            <person name="Chen Q."/>
            <person name="Zheng C."/>
            <person name="Che J."/>
            <person name="Ge C."/>
            <person name="Shi H."/>
            <person name="Pan Z."/>
            <person name="Liu X."/>
        </authorList>
    </citation>
    <scope>NUCLEOTIDE SEQUENCE [LARGE SCALE GENOMIC DNA]</scope>
    <source>
        <strain evidence="11">DSM 16346</strain>
    </source>
</reference>
<evidence type="ECO:0000256" key="6">
    <source>
        <dbReference type="ARBA" id="ARBA00022898"/>
    </source>
</evidence>
<evidence type="ECO:0000256" key="1">
    <source>
        <dbReference type="ARBA" id="ARBA00001933"/>
    </source>
</evidence>
<dbReference type="EC" id="2.6.1.9" evidence="9"/>
<evidence type="ECO:0000313" key="12">
    <source>
        <dbReference type="Proteomes" id="UP000035996"/>
    </source>
</evidence>
<evidence type="ECO:0000256" key="8">
    <source>
        <dbReference type="ARBA" id="ARBA00047481"/>
    </source>
</evidence>
<evidence type="ECO:0000256" key="5">
    <source>
        <dbReference type="ARBA" id="ARBA00022679"/>
    </source>
</evidence>
<dbReference type="Pfam" id="PF00155">
    <property type="entry name" value="Aminotran_1_2"/>
    <property type="match status" value="1"/>
</dbReference>
<dbReference type="InterPro" id="IPR004839">
    <property type="entry name" value="Aminotransferase_I/II_large"/>
</dbReference>
<keyword evidence="5 9" id="KW-0808">Transferase</keyword>
<evidence type="ECO:0000313" key="11">
    <source>
        <dbReference type="EMBL" id="KMM38165.1"/>
    </source>
</evidence>
<gene>
    <name evidence="9" type="primary">hisC</name>
    <name evidence="11" type="ORF">AB986_02225</name>
</gene>